<evidence type="ECO:0000313" key="11">
    <source>
        <dbReference type="EMBL" id="MBM6806626.1"/>
    </source>
</evidence>
<evidence type="ECO:0000256" key="1">
    <source>
        <dbReference type="ARBA" id="ARBA00022563"/>
    </source>
</evidence>
<gene>
    <name evidence="11" type="ORF">H6A24_08975</name>
</gene>
<dbReference type="Proteomes" id="UP000782117">
    <property type="component" value="Unassembled WGS sequence"/>
</dbReference>
<evidence type="ECO:0000259" key="9">
    <source>
        <dbReference type="Pfam" id="PF02772"/>
    </source>
</evidence>
<dbReference type="InterPro" id="IPR002133">
    <property type="entry name" value="S-AdoMet_synthetase"/>
</dbReference>
<dbReference type="InterPro" id="IPR022630">
    <property type="entry name" value="S-AdoMet_synt_C"/>
</dbReference>
<dbReference type="InterPro" id="IPR022636">
    <property type="entry name" value="S-AdoMet_synthetase_sfam"/>
</dbReference>
<reference evidence="11 12" key="1">
    <citation type="journal article" date="2021" name="Sci. Rep.">
        <title>The distribution of antibiotic resistance genes in chicken gut microbiota commensals.</title>
        <authorList>
            <person name="Juricova H."/>
            <person name="Matiasovicova J."/>
            <person name="Kubasova T."/>
            <person name="Cejkova D."/>
            <person name="Rychlik I."/>
        </authorList>
    </citation>
    <scope>NUCLEOTIDE SEQUENCE [LARGE SCALE GENOMIC DNA]</scope>
    <source>
        <strain evidence="11 12">An768</strain>
    </source>
</reference>
<dbReference type="InterPro" id="IPR022629">
    <property type="entry name" value="S-AdoMet_synt_central"/>
</dbReference>
<keyword evidence="5" id="KW-0067">ATP-binding</keyword>
<dbReference type="PANTHER" id="PTHR11964">
    <property type="entry name" value="S-ADENOSYLMETHIONINE SYNTHETASE"/>
    <property type="match status" value="1"/>
</dbReference>
<keyword evidence="2" id="KW-0808">Transferase</keyword>
<keyword evidence="3" id="KW-0479">Metal-binding</keyword>
<dbReference type="Pfam" id="PF02773">
    <property type="entry name" value="S-AdoMet_synt_C"/>
    <property type="match status" value="1"/>
</dbReference>
<proteinExistence type="predicted"/>
<dbReference type="SUPFAM" id="SSF55973">
    <property type="entry name" value="S-adenosylmethionine synthetase"/>
    <property type="match status" value="3"/>
</dbReference>
<dbReference type="EMBL" id="JACJKJ010000009">
    <property type="protein sequence ID" value="MBM6806626.1"/>
    <property type="molecule type" value="Genomic_DNA"/>
</dbReference>
<keyword evidence="4" id="KW-0547">Nucleotide-binding</keyword>
<accession>A0ABS2F913</accession>
<keyword evidence="1" id="KW-0554">One-carbon metabolism</keyword>
<evidence type="ECO:0000259" key="8">
    <source>
        <dbReference type="Pfam" id="PF00438"/>
    </source>
</evidence>
<dbReference type="Pfam" id="PF02772">
    <property type="entry name" value="S-AdoMet_synt_M"/>
    <property type="match status" value="1"/>
</dbReference>
<evidence type="ECO:0000313" key="12">
    <source>
        <dbReference type="Proteomes" id="UP000782117"/>
    </source>
</evidence>
<evidence type="ECO:0000259" key="10">
    <source>
        <dbReference type="Pfam" id="PF02773"/>
    </source>
</evidence>
<evidence type="ECO:0000256" key="6">
    <source>
        <dbReference type="ARBA" id="ARBA00022842"/>
    </source>
</evidence>
<evidence type="ECO:0000256" key="7">
    <source>
        <dbReference type="ARBA" id="ARBA00022958"/>
    </source>
</evidence>
<keyword evidence="12" id="KW-1185">Reference proteome</keyword>
<evidence type="ECO:0000256" key="4">
    <source>
        <dbReference type="ARBA" id="ARBA00022741"/>
    </source>
</evidence>
<evidence type="ECO:0000256" key="2">
    <source>
        <dbReference type="ARBA" id="ARBA00022679"/>
    </source>
</evidence>
<dbReference type="Gene3D" id="3.30.300.10">
    <property type="match status" value="3"/>
</dbReference>
<comment type="caution">
    <text evidence="11">The sequence shown here is derived from an EMBL/GenBank/DDBJ whole genome shotgun (WGS) entry which is preliminary data.</text>
</comment>
<evidence type="ECO:0000256" key="5">
    <source>
        <dbReference type="ARBA" id="ARBA00022840"/>
    </source>
</evidence>
<organism evidence="11 12">
    <name type="scientific">Bacteroides caecicola</name>
    <dbReference type="NCBI Taxonomy" id="1462569"/>
    <lineage>
        <taxon>Bacteria</taxon>
        <taxon>Pseudomonadati</taxon>
        <taxon>Bacteroidota</taxon>
        <taxon>Bacteroidia</taxon>
        <taxon>Bacteroidales</taxon>
        <taxon>Bacteroidaceae</taxon>
        <taxon>Bacteroides</taxon>
    </lineage>
</organism>
<dbReference type="Pfam" id="PF00438">
    <property type="entry name" value="S-AdoMet_synt_N"/>
    <property type="match status" value="1"/>
</dbReference>
<dbReference type="InterPro" id="IPR022628">
    <property type="entry name" value="S-AdoMet_synt_N"/>
</dbReference>
<keyword evidence="7" id="KW-0630">Potassium</keyword>
<sequence>MTYKAYSNIESKGSADRVADRIADSIIDKYIFKDHDAMIKCQAILAPGLVTVYIEGYTSEYDVNIDQTVRAVLTSVNGPNFSDIDPDSYSINIIRKTRYPLRSTWDTTIDNGASCSCTVEGYATSETEEMIPLHEKMAYLILDTMDRIREEGKLMKYLGHERKCQVGVIYDSDKGHPMIDSIHVNTQARFEYSNYNTDEEDIKDKLKNDLIFIVMDRILSEHPELKEYISPDIQYNIDRCSCYSINGVFQTIGVSGKNLGSGFRYCGLTHNDTRRSASLAARNVAKNMVAAGVADKVQVELTYMQGVAAPVGIEVNTMGTNRTNMTEESLAKMVDAIFDLRHQANIARLRMENPVYSEYAEHGLDGFNSKPVRKTIFHNIMEYDPEIAEILLFPWEVCDKIDMIKDYIKNTEKGNNLTQE</sequence>
<dbReference type="RefSeq" id="WP_204500438.1">
    <property type="nucleotide sequence ID" value="NZ_JACJKJ010000009.1"/>
</dbReference>
<feature type="domain" description="S-adenosylmethionine synthetase central" evidence="9">
    <location>
        <begin position="112"/>
        <end position="231"/>
    </location>
</feature>
<protein>
    <submittedName>
        <fullName evidence="11">Methionine adenosyltransferase domain-containing protein</fullName>
    </submittedName>
</protein>
<name>A0ABS2F913_9BACE</name>
<feature type="domain" description="S-adenosylmethionine synthetase C-terminal" evidence="10">
    <location>
        <begin position="251"/>
        <end position="364"/>
    </location>
</feature>
<feature type="domain" description="S-adenosylmethionine synthetase N-terminal" evidence="8">
    <location>
        <begin position="7"/>
        <end position="77"/>
    </location>
</feature>
<evidence type="ECO:0000256" key="3">
    <source>
        <dbReference type="ARBA" id="ARBA00022723"/>
    </source>
</evidence>
<keyword evidence="6" id="KW-0460">Magnesium</keyword>